<name>A0ABP5W4Q5_9ACTN</name>
<reference evidence="2" key="1">
    <citation type="journal article" date="2019" name="Int. J. Syst. Evol. Microbiol.">
        <title>The Global Catalogue of Microorganisms (GCM) 10K type strain sequencing project: providing services to taxonomists for standard genome sequencing and annotation.</title>
        <authorList>
            <consortium name="The Broad Institute Genomics Platform"/>
            <consortium name="The Broad Institute Genome Sequencing Center for Infectious Disease"/>
            <person name="Wu L."/>
            <person name="Ma J."/>
        </authorList>
    </citation>
    <scope>NUCLEOTIDE SEQUENCE [LARGE SCALE GENOMIC DNA]</scope>
    <source>
        <strain evidence="2">JCM 4358</strain>
    </source>
</reference>
<comment type="caution">
    <text evidence="1">The sequence shown here is derived from an EMBL/GenBank/DDBJ whole genome shotgun (WGS) entry which is preliminary data.</text>
</comment>
<dbReference type="Proteomes" id="UP001499986">
    <property type="component" value="Unassembled WGS sequence"/>
</dbReference>
<accession>A0ABP5W4Q5</accession>
<protein>
    <submittedName>
        <fullName evidence="1">Uncharacterized protein</fullName>
    </submittedName>
</protein>
<sequence length="62" mass="6871">MVIRVLPSRRSLLSGLVSGRAERTVPYARFVPCARSRVACAAPPETPRVPSVTEVRKVRIVR</sequence>
<organism evidence="1 2">
    <name type="scientific">Streptomyces coeruleofuscus</name>
    <dbReference type="NCBI Taxonomy" id="66879"/>
    <lineage>
        <taxon>Bacteria</taxon>
        <taxon>Bacillati</taxon>
        <taxon>Actinomycetota</taxon>
        <taxon>Actinomycetes</taxon>
        <taxon>Kitasatosporales</taxon>
        <taxon>Streptomycetaceae</taxon>
        <taxon>Streptomyces</taxon>
    </lineage>
</organism>
<keyword evidence="2" id="KW-1185">Reference proteome</keyword>
<evidence type="ECO:0000313" key="1">
    <source>
        <dbReference type="EMBL" id="GAA2417137.1"/>
    </source>
</evidence>
<proteinExistence type="predicted"/>
<gene>
    <name evidence="1" type="ORF">GCM10010255_65140</name>
</gene>
<evidence type="ECO:0000313" key="2">
    <source>
        <dbReference type="Proteomes" id="UP001499986"/>
    </source>
</evidence>
<dbReference type="EMBL" id="BAAASE010000010">
    <property type="protein sequence ID" value="GAA2417137.1"/>
    <property type="molecule type" value="Genomic_DNA"/>
</dbReference>